<dbReference type="InterPro" id="IPR014729">
    <property type="entry name" value="Rossmann-like_a/b/a_fold"/>
</dbReference>
<dbReference type="Gene3D" id="3.40.50.620">
    <property type="entry name" value="HUPs"/>
    <property type="match status" value="1"/>
</dbReference>
<comment type="caution">
    <text evidence="1">The sequence shown here is derived from an EMBL/GenBank/DDBJ whole genome shotgun (WGS) entry which is preliminary data.</text>
</comment>
<proteinExistence type="predicted"/>
<organism evidence="1 2">
    <name type="scientific">Planctomyces bekefii</name>
    <dbReference type="NCBI Taxonomy" id="1653850"/>
    <lineage>
        <taxon>Bacteria</taxon>
        <taxon>Pseudomonadati</taxon>
        <taxon>Planctomycetota</taxon>
        <taxon>Planctomycetia</taxon>
        <taxon>Planctomycetales</taxon>
        <taxon>Planctomycetaceae</taxon>
        <taxon>Planctomyces</taxon>
    </lineage>
</organism>
<dbReference type="PANTHER" id="PTHR43169">
    <property type="entry name" value="EXSB FAMILY PROTEIN"/>
    <property type="match status" value="1"/>
</dbReference>
<dbReference type="NCBIfam" id="TIGR03573">
    <property type="entry name" value="WbuX"/>
    <property type="match status" value="1"/>
</dbReference>
<gene>
    <name evidence="1" type="ORF">E3A20_10240</name>
</gene>
<reference evidence="1 2" key="1">
    <citation type="submission" date="2019-08" db="EMBL/GenBank/DDBJ databases">
        <title>100 year-old enigma solved: identification of Planctomyces bekefii, the type genus and species of the phylum Planctomycetes.</title>
        <authorList>
            <person name="Svetlana D.N."/>
            <person name="Overmann J."/>
        </authorList>
    </citation>
    <scope>NUCLEOTIDE SEQUENCE [LARGE SCALE GENOMIC DNA]</scope>
    <source>
        <strain evidence="1">Phe10_nw2017</strain>
    </source>
</reference>
<dbReference type="InterPro" id="IPR052188">
    <property type="entry name" value="Ni-pincer_cofactor_biosynth"/>
</dbReference>
<evidence type="ECO:0000313" key="1">
    <source>
        <dbReference type="EMBL" id="TWW09845.1"/>
    </source>
</evidence>
<evidence type="ECO:0000313" key="2">
    <source>
        <dbReference type="Proteomes" id="UP000321083"/>
    </source>
</evidence>
<dbReference type="EMBL" id="SRHE01000165">
    <property type="protein sequence ID" value="TWW09845.1"/>
    <property type="molecule type" value="Genomic_DNA"/>
</dbReference>
<dbReference type="PANTHER" id="PTHR43169:SF2">
    <property type="entry name" value="NAD_GMP SYNTHASE DOMAIN-CONTAINING PROTEIN"/>
    <property type="match status" value="1"/>
</dbReference>
<keyword evidence="2" id="KW-1185">Reference proteome</keyword>
<dbReference type="InterPro" id="IPR020022">
    <property type="entry name" value="N-acetyl_sugar_amidoTrfase"/>
</dbReference>
<reference evidence="1 2" key="2">
    <citation type="submission" date="2019-08" db="EMBL/GenBank/DDBJ databases">
        <authorList>
            <person name="Henke P."/>
        </authorList>
    </citation>
    <scope>NUCLEOTIDE SEQUENCE [LARGE SCALE GENOMIC DNA]</scope>
    <source>
        <strain evidence="1">Phe10_nw2017</strain>
    </source>
</reference>
<accession>A0A5C6M6W7</accession>
<sequence length="401" mass="46919">MKGKFENLRYCSKCLIPETHETIAFDKDGVCNVCRQIEFKHTKIDWDSKLVALDELIELYRGKHDYDCIVPFSGGKDSTWTLYYLVKIKKLKCLVVQFNHGFMRPTLLENNTRTFKELGCDVISFTTNWKIVQKLMLESLKRKGDFCWHCHTGIFSYPMHVAVKYNVPLIFWGEPQAEYTSYYTYEDTLNESEEVNEIRFNRFTNLGITADDMAGMIDVEDKRDLIPYSYPKLKDLMKIGYRSVCLGSYIPWDVKKQVEIIQKELGWKGEQVEGVPAEYNYEKIECGMQGIRDYLKFIKRGYSRVSHLSSIDIRNGRLTREAGEKLVDEYEGKKPASLPVFLDYVGIDENEFYKYALQHQVDPFSLTREQINLLGEGDELWDQKLWYKEKPCQKNCDGCGN</sequence>
<dbReference type="SUPFAM" id="SSF52402">
    <property type="entry name" value="Adenine nucleotide alpha hydrolases-like"/>
    <property type="match status" value="1"/>
</dbReference>
<dbReference type="Proteomes" id="UP000321083">
    <property type="component" value="Unassembled WGS sequence"/>
</dbReference>
<name>A0A5C6M6W7_9PLAN</name>
<dbReference type="AlphaFoldDB" id="A0A5C6M6W7"/>
<protein>
    <submittedName>
        <fullName evidence="1">LPS biosynthesis protein</fullName>
    </submittedName>
</protein>